<evidence type="ECO:0000313" key="3">
    <source>
        <dbReference type="Proteomes" id="UP000627781"/>
    </source>
</evidence>
<dbReference type="RefSeq" id="WP_143316102.1">
    <property type="nucleotide sequence ID" value="NZ_JACSRA010000010.1"/>
</dbReference>
<comment type="caution">
    <text evidence="2">The sequence shown here is derived from an EMBL/GenBank/DDBJ whole genome shotgun (WGS) entry which is preliminary data.</text>
</comment>
<name>A0ABR8PT42_9CLOT</name>
<dbReference type="EMBL" id="JACSRA010000010">
    <property type="protein sequence ID" value="MBD7911290.1"/>
    <property type="molecule type" value="Genomic_DNA"/>
</dbReference>
<keyword evidence="1" id="KW-0812">Transmembrane</keyword>
<feature type="transmembrane region" description="Helical" evidence="1">
    <location>
        <begin position="20"/>
        <end position="44"/>
    </location>
</feature>
<keyword evidence="1" id="KW-1133">Transmembrane helix</keyword>
<keyword evidence="3" id="KW-1185">Reference proteome</keyword>
<dbReference type="Proteomes" id="UP000627781">
    <property type="component" value="Unassembled WGS sequence"/>
</dbReference>
<sequence length="84" mass="9353">MSLCQGDRRKKSRSEDRIELSAVVKFVKFLQCIACGMLGIAVLGMIFVSDNVGAKVVYTMVIVVNLMVIILGKVPIKYLMKKML</sequence>
<feature type="transmembrane region" description="Helical" evidence="1">
    <location>
        <begin position="56"/>
        <end position="76"/>
    </location>
</feature>
<accession>A0ABR8PT42</accession>
<reference evidence="2 3" key="1">
    <citation type="submission" date="2020-08" db="EMBL/GenBank/DDBJ databases">
        <title>A Genomic Blueprint of the Chicken Gut Microbiome.</title>
        <authorList>
            <person name="Gilroy R."/>
            <person name="Ravi A."/>
            <person name="Getino M."/>
            <person name="Pursley I."/>
            <person name="Horton D.L."/>
            <person name="Alikhan N.-F."/>
            <person name="Baker D."/>
            <person name="Gharbi K."/>
            <person name="Hall N."/>
            <person name="Watson M."/>
            <person name="Adriaenssens E.M."/>
            <person name="Foster-Nyarko E."/>
            <person name="Jarju S."/>
            <person name="Secka A."/>
            <person name="Antonio M."/>
            <person name="Oren A."/>
            <person name="Chaudhuri R."/>
            <person name="La Ragione R.M."/>
            <person name="Hildebrand F."/>
            <person name="Pallen M.J."/>
        </authorList>
    </citation>
    <scope>NUCLEOTIDE SEQUENCE [LARGE SCALE GENOMIC DNA]</scope>
    <source>
        <strain evidence="2 3">Sa3CVN1</strain>
    </source>
</reference>
<keyword evidence="1" id="KW-0472">Membrane</keyword>
<evidence type="ECO:0000313" key="2">
    <source>
        <dbReference type="EMBL" id="MBD7911290.1"/>
    </source>
</evidence>
<gene>
    <name evidence="2" type="ORF">H9661_07980</name>
</gene>
<proteinExistence type="predicted"/>
<protein>
    <submittedName>
        <fullName evidence="2">Uncharacterized protein</fullName>
    </submittedName>
</protein>
<organism evidence="2 3">
    <name type="scientific">Clostridium cibarium</name>
    <dbReference type="NCBI Taxonomy" id="2762247"/>
    <lineage>
        <taxon>Bacteria</taxon>
        <taxon>Bacillati</taxon>
        <taxon>Bacillota</taxon>
        <taxon>Clostridia</taxon>
        <taxon>Eubacteriales</taxon>
        <taxon>Clostridiaceae</taxon>
        <taxon>Clostridium</taxon>
    </lineage>
</organism>
<evidence type="ECO:0000256" key="1">
    <source>
        <dbReference type="SAM" id="Phobius"/>
    </source>
</evidence>